<dbReference type="SMART" id="SM00116">
    <property type="entry name" value="CBS"/>
    <property type="match status" value="2"/>
</dbReference>
<sequence length="469" mass="47861">MTDSAPPTQGGRPAGDRRHDDGVPRDAAVPATEGPAGVPPGGTAPGGGGPGGPGPDRSGPDGSGPEGAGPGGTSPAGNGPGGPGRGGRGDGGGPAGRPGLSMGRVFGVPVFVSPSWFLVAVLVTVMFEGQVNGVIDRPASYLVAFTYAVLLYGSVFVHELSHAVTARVLGLPVRSVTLHILGGETSIEREAPTPGREFLIAFAGPLTNLVLAGLGLLAHAVLPLSDVALLLVDALTFANLLVGVFNLLPGLPLDGGRLVRAAVWKVTGRARNGAVFAGWVGRGVAVLCLVAGAYLATDRGAGTDTDSGAGFGWLALLWSALVASFIWVGATQAIRAERVRDRIPLLQARRLARRATLVTADVPLAEAVRRAQEERAGAIVIVDHDGRPLGLVNEKAVTATPAQRRPWVSVGDLSRGLEPDLSLPADLSGEELIVALRRAPASEYLLVEPDGRVYGVLAVADVDRAFAGV</sequence>
<keyword evidence="9 13" id="KW-1133">Transmembrane helix</keyword>
<dbReference type="RefSeq" id="WP_309240153.1">
    <property type="nucleotide sequence ID" value="NZ_JBHSXE010000001.1"/>
</dbReference>
<dbReference type="InterPro" id="IPR000644">
    <property type="entry name" value="CBS_dom"/>
</dbReference>
<feature type="compositionally biased region" description="Basic and acidic residues" evidence="12">
    <location>
        <begin position="14"/>
        <end position="24"/>
    </location>
</feature>
<reference evidence="16" key="1">
    <citation type="journal article" date="2019" name="Int. J. Syst. Evol. Microbiol.">
        <title>The Global Catalogue of Microorganisms (GCM) 10K type strain sequencing project: providing services to taxonomists for standard genome sequencing and annotation.</title>
        <authorList>
            <consortium name="The Broad Institute Genomics Platform"/>
            <consortium name="The Broad Institute Genome Sequencing Center for Infectious Disease"/>
            <person name="Wu L."/>
            <person name="Ma J."/>
        </authorList>
    </citation>
    <scope>NUCLEOTIDE SEQUENCE [LARGE SCALE GENOMIC DNA]</scope>
    <source>
        <strain evidence="16">JCM 3369</strain>
    </source>
</reference>
<dbReference type="SUPFAM" id="SSF54631">
    <property type="entry name" value="CBS-domain pair"/>
    <property type="match status" value="1"/>
</dbReference>
<evidence type="ECO:0000256" key="13">
    <source>
        <dbReference type="SAM" id="Phobius"/>
    </source>
</evidence>
<dbReference type="GO" id="GO:0008233">
    <property type="term" value="F:peptidase activity"/>
    <property type="evidence" value="ECO:0007669"/>
    <property type="project" value="UniProtKB-KW"/>
</dbReference>
<evidence type="ECO:0000256" key="12">
    <source>
        <dbReference type="SAM" id="MobiDB-lite"/>
    </source>
</evidence>
<feature type="domain" description="CBS" evidence="14">
    <location>
        <begin position="354"/>
        <end position="402"/>
    </location>
</feature>
<dbReference type="Pfam" id="PF02163">
    <property type="entry name" value="Peptidase_M50"/>
    <property type="match status" value="2"/>
</dbReference>
<dbReference type="Pfam" id="PF00571">
    <property type="entry name" value="CBS"/>
    <property type="match status" value="1"/>
</dbReference>
<evidence type="ECO:0000256" key="8">
    <source>
        <dbReference type="ARBA" id="ARBA00022833"/>
    </source>
</evidence>
<evidence type="ECO:0000256" key="7">
    <source>
        <dbReference type="ARBA" id="ARBA00022801"/>
    </source>
</evidence>
<evidence type="ECO:0000256" key="6">
    <source>
        <dbReference type="ARBA" id="ARBA00022723"/>
    </source>
</evidence>
<dbReference type="Gene3D" id="3.10.580.10">
    <property type="entry name" value="CBS-domain"/>
    <property type="match status" value="1"/>
</dbReference>
<evidence type="ECO:0000259" key="14">
    <source>
        <dbReference type="SMART" id="SM00116"/>
    </source>
</evidence>
<feature type="domain" description="CBS" evidence="14">
    <location>
        <begin position="419"/>
        <end position="467"/>
    </location>
</feature>
<comment type="caution">
    <text evidence="15">The sequence shown here is derived from an EMBL/GenBank/DDBJ whole genome shotgun (WGS) entry which is preliminary data.</text>
</comment>
<protein>
    <submittedName>
        <fullName evidence="15">Site-2 protease family protein</fullName>
    </submittedName>
</protein>
<keyword evidence="11 13" id="KW-0472">Membrane</keyword>
<evidence type="ECO:0000256" key="3">
    <source>
        <dbReference type="ARBA" id="ARBA00007931"/>
    </source>
</evidence>
<evidence type="ECO:0000256" key="10">
    <source>
        <dbReference type="ARBA" id="ARBA00023049"/>
    </source>
</evidence>
<keyword evidence="6" id="KW-0479">Metal-binding</keyword>
<comment type="cofactor">
    <cofactor evidence="1">
        <name>Zn(2+)</name>
        <dbReference type="ChEBI" id="CHEBI:29105"/>
    </cofactor>
</comment>
<dbReference type="GO" id="GO:0006508">
    <property type="term" value="P:proteolysis"/>
    <property type="evidence" value="ECO:0007669"/>
    <property type="project" value="UniProtKB-KW"/>
</dbReference>
<feature type="compositionally biased region" description="Gly residues" evidence="12">
    <location>
        <begin position="61"/>
        <end position="96"/>
    </location>
</feature>
<evidence type="ECO:0000313" key="15">
    <source>
        <dbReference type="EMBL" id="MFC6887009.1"/>
    </source>
</evidence>
<feature type="transmembrane region" description="Helical" evidence="13">
    <location>
        <begin position="274"/>
        <end position="296"/>
    </location>
</feature>
<evidence type="ECO:0000256" key="1">
    <source>
        <dbReference type="ARBA" id="ARBA00001947"/>
    </source>
</evidence>
<proteinExistence type="inferred from homology"/>
<dbReference type="PANTHER" id="PTHR39188:SF3">
    <property type="entry name" value="STAGE IV SPORULATION PROTEIN FB"/>
    <property type="match status" value="1"/>
</dbReference>
<keyword evidence="7" id="KW-0378">Hydrolase</keyword>
<keyword evidence="4 15" id="KW-0645">Protease</keyword>
<feature type="compositionally biased region" description="Low complexity" evidence="12">
    <location>
        <begin position="27"/>
        <end position="36"/>
    </location>
</feature>
<organism evidence="15 16">
    <name type="scientific">Actinomadura yumaensis</name>
    <dbReference type="NCBI Taxonomy" id="111807"/>
    <lineage>
        <taxon>Bacteria</taxon>
        <taxon>Bacillati</taxon>
        <taxon>Actinomycetota</taxon>
        <taxon>Actinomycetes</taxon>
        <taxon>Streptosporangiales</taxon>
        <taxon>Thermomonosporaceae</taxon>
        <taxon>Actinomadura</taxon>
    </lineage>
</organism>
<evidence type="ECO:0000256" key="9">
    <source>
        <dbReference type="ARBA" id="ARBA00022989"/>
    </source>
</evidence>
<name>A0ABW2CYU3_9ACTN</name>
<feature type="transmembrane region" description="Helical" evidence="13">
    <location>
        <begin position="139"/>
        <end position="157"/>
    </location>
</feature>
<accession>A0ABW2CYU3</accession>
<evidence type="ECO:0000256" key="11">
    <source>
        <dbReference type="ARBA" id="ARBA00023136"/>
    </source>
</evidence>
<dbReference type="PANTHER" id="PTHR39188">
    <property type="entry name" value="MEMBRANE-ASSOCIATED ZINC METALLOPROTEASE M50B"/>
    <property type="match status" value="1"/>
</dbReference>
<feature type="transmembrane region" description="Helical" evidence="13">
    <location>
        <begin position="308"/>
        <end position="330"/>
    </location>
</feature>
<comment type="subcellular location">
    <subcellularLocation>
        <location evidence="2">Membrane</location>
        <topology evidence="2">Multi-pass membrane protein</topology>
    </subcellularLocation>
</comment>
<keyword evidence="10" id="KW-0482">Metalloprotease</keyword>
<comment type="similarity">
    <text evidence="3">Belongs to the peptidase M50B family.</text>
</comment>
<dbReference type="EMBL" id="JBHSXS010000065">
    <property type="protein sequence ID" value="MFC6887009.1"/>
    <property type="molecule type" value="Genomic_DNA"/>
</dbReference>
<evidence type="ECO:0000313" key="16">
    <source>
        <dbReference type="Proteomes" id="UP001596380"/>
    </source>
</evidence>
<dbReference type="InterPro" id="IPR008915">
    <property type="entry name" value="Peptidase_M50"/>
</dbReference>
<keyword evidence="16" id="KW-1185">Reference proteome</keyword>
<keyword evidence="5 13" id="KW-0812">Transmembrane</keyword>
<gene>
    <name evidence="15" type="ORF">ACFQKB_45095</name>
</gene>
<feature type="transmembrane region" description="Helical" evidence="13">
    <location>
        <begin position="198"/>
        <end position="222"/>
    </location>
</feature>
<feature type="transmembrane region" description="Helical" evidence="13">
    <location>
        <begin position="228"/>
        <end position="253"/>
    </location>
</feature>
<evidence type="ECO:0000256" key="4">
    <source>
        <dbReference type="ARBA" id="ARBA00022670"/>
    </source>
</evidence>
<evidence type="ECO:0000256" key="2">
    <source>
        <dbReference type="ARBA" id="ARBA00004141"/>
    </source>
</evidence>
<keyword evidence="8" id="KW-0862">Zinc</keyword>
<feature type="region of interest" description="Disordered" evidence="12">
    <location>
        <begin position="1"/>
        <end position="98"/>
    </location>
</feature>
<feature type="transmembrane region" description="Helical" evidence="13">
    <location>
        <begin position="105"/>
        <end position="127"/>
    </location>
</feature>
<dbReference type="InterPro" id="IPR046342">
    <property type="entry name" value="CBS_dom_sf"/>
</dbReference>
<evidence type="ECO:0000256" key="5">
    <source>
        <dbReference type="ARBA" id="ARBA00022692"/>
    </source>
</evidence>
<dbReference type="CDD" id="cd06164">
    <property type="entry name" value="S2P-M50_SpoIVFB_CBS"/>
    <property type="match status" value="1"/>
</dbReference>
<dbReference type="Proteomes" id="UP001596380">
    <property type="component" value="Unassembled WGS sequence"/>
</dbReference>
<feature type="compositionally biased region" description="Gly residues" evidence="12">
    <location>
        <begin position="39"/>
        <end position="51"/>
    </location>
</feature>